<dbReference type="PANTHER" id="PTHR21600">
    <property type="entry name" value="MITOCHONDRIAL RNA PSEUDOURIDINE SYNTHASE"/>
    <property type="match status" value="1"/>
</dbReference>
<dbReference type="InterPro" id="IPR002942">
    <property type="entry name" value="S4_RNA-bd"/>
</dbReference>
<comment type="catalytic activity">
    <reaction evidence="8">
        <text>a uridine in RNA = a pseudouridine in RNA</text>
        <dbReference type="Rhea" id="RHEA:48348"/>
        <dbReference type="Rhea" id="RHEA-COMP:12068"/>
        <dbReference type="Rhea" id="RHEA-COMP:12069"/>
        <dbReference type="ChEBI" id="CHEBI:65314"/>
        <dbReference type="ChEBI" id="CHEBI:65315"/>
    </reaction>
</comment>
<dbReference type="Gene3D" id="3.10.290.10">
    <property type="entry name" value="RNA-binding S4 domain"/>
    <property type="match status" value="1"/>
</dbReference>
<dbReference type="CDD" id="cd00165">
    <property type="entry name" value="S4"/>
    <property type="match status" value="1"/>
</dbReference>
<dbReference type="InterPro" id="IPR006225">
    <property type="entry name" value="PsdUridine_synth_RluC/D"/>
</dbReference>
<dbReference type="InterPro" id="IPR036986">
    <property type="entry name" value="S4_RNA-bd_sf"/>
</dbReference>
<comment type="catalytic activity">
    <reaction evidence="1">
        <text>uridine(955/2504/2580) in 23S rRNA = pseudouridine(955/2504/2580) in 23S rRNA</text>
        <dbReference type="Rhea" id="RHEA:42528"/>
        <dbReference type="Rhea" id="RHEA-COMP:10099"/>
        <dbReference type="Rhea" id="RHEA-COMP:10100"/>
        <dbReference type="ChEBI" id="CHEBI:65314"/>
        <dbReference type="ChEBI" id="CHEBI:65315"/>
        <dbReference type="EC" id="5.4.99.24"/>
    </reaction>
</comment>
<dbReference type="EC" id="5.4.99.-" evidence="8"/>
<feature type="domain" description="RNA-binding S4" evidence="9">
    <location>
        <begin position="20"/>
        <end position="77"/>
    </location>
</feature>
<evidence type="ECO:0000256" key="2">
    <source>
        <dbReference type="ARBA" id="ARBA00002876"/>
    </source>
</evidence>
<dbReference type="RefSeq" id="WP_017099038.1">
    <property type="nucleotide sequence ID" value="NZ_AJZO02000011.1"/>
</dbReference>
<dbReference type="Gene3D" id="3.30.2350.10">
    <property type="entry name" value="Pseudouridine synthase"/>
    <property type="match status" value="1"/>
</dbReference>
<dbReference type="InterPro" id="IPR050188">
    <property type="entry name" value="RluA_PseudoU_synthase"/>
</dbReference>
<evidence type="ECO:0000313" key="10">
    <source>
        <dbReference type="EMBL" id="OEF57585.1"/>
    </source>
</evidence>
<reference evidence="10 11" key="1">
    <citation type="journal article" date="2012" name="Science">
        <title>Ecological populations of bacteria act as socially cohesive units of antibiotic production and resistance.</title>
        <authorList>
            <person name="Cordero O.X."/>
            <person name="Wildschutte H."/>
            <person name="Kirkup B."/>
            <person name="Proehl S."/>
            <person name="Ngo L."/>
            <person name="Hussain F."/>
            <person name="Le Roux F."/>
            <person name="Mincer T."/>
            <person name="Polz M.F."/>
        </authorList>
    </citation>
    <scope>NUCLEOTIDE SEQUENCE [LARGE SCALE GENOMIC DNA]</scope>
    <source>
        <strain evidence="10 11">1F-267</strain>
    </source>
</reference>
<dbReference type="Pfam" id="PF01479">
    <property type="entry name" value="S4"/>
    <property type="match status" value="1"/>
</dbReference>
<evidence type="ECO:0000256" key="6">
    <source>
        <dbReference type="ARBA" id="ARBA00023235"/>
    </source>
</evidence>
<dbReference type="InterPro" id="IPR020103">
    <property type="entry name" value="PsdUridine_synth_cat_dom_sf"/>
</dbReference>
<dbReference type="PANTHER" id="PTHR21600:SF92">
    <property type="entry name" value="RIBOSOMAL LARGE SUBUNIT PSEUDOURIDINE SYNTHASE C"/>
    <property type="match status" value="1"/>
</dbReference>
<dbReference type="CDD" id="cd02869">
    <property type="entry name" value="PseudoU_synth_RluA_like"/>
    <property type="match status" value="1"/>
</dbReference>
<dbReference type="NCBIfam" id="TIGR00005">
    <property type="entry name" value="rluA_subfam"/>
    <property type="match status" value="1"/>
</dbReference>
<dbReference type="PROSITE" id="PS01129">
    <property type="entry name" value="PSI_RLU"/>
    <property type="match status" value="1"/>
</dbReference>
<proteinExistence type="inferred from homology"/>
<comment type="similarity">
    <text evidence="3 8">Belongs to the pseudouridine synthase RluA family.</text>
</comment>
<dbReference type="Pfam" id="PF00849">
    <property type="entry name" value="PseudoU_synth_2"/>
    <property type="match status" value="1"/>
</dbReference>
<dbReference type="SUPFAM" id="SSF55174">
    <property type="entry name" value="Alpha-L RNA-binding motif"/>
    <property type="match status" value="1"/>
</dbReference>
<dbReference type="SUPFAM" id="SSF55120">
    <property type="entry name" value="Pseudouridine synthase"/>
    <property type="match status" value="1"/>
</dbReference>
<evidence type="ECO:0000256" key="5">
    <source>
        <dbReference type="ARBA" id="ARBA00022884"/>
    </source>
</evidence>
<evidence type="ECO:0000256" key="8">
    <source>
        <dbReference type="RuleBase" id="RU362028"/>
    </source>
</evidence>
<keyword evidence="5 7" id="KW-0694">RNA-binding</keyword>
<comment type="function">
    <text evidence="2">Responsible for synthesis of pseudouridine from uracil at positions 955, 2504 and 2580 in 23S ribosomal RNA.</text>
</comment>
<sequence>MSEIRTQVQFVDIDEDMAGQRIDNFLRNQLKNIPKSMIYRIVRKGEVRVNKKRIKAEYKLKAGDLVRIPPVTIEEKTEENVPSTKLNKVSELEQCIIYEDDHMLILNKPSGTAVHGGSGLKFGAIEALRALRPDARFLELVHRIDRDTSGILLVAKKRSALRHLQAQFREKTVQKYYFALVMGEWKNSCKVVNAPLLKNEVNSIVRVNPNGKASETRFKVLEKFQEATLIQASPITGRTHQIRVHAQYTGHPIAWDDRYGDRRFDAYTGKVGLNRLFLHAANIKFTHPGSEEKMDISAPMERRLEKALTGLRKL</sequence>
<dbReference type="InterPro" id="IPR006145">
    <property type="entry name" value="PsdUridine_synth_RsuA/RluA"/>
</dbReference>
<keyword evidence="11" id="KW-1185">Reference proteome</keyword>
<evidence type="ECO:0000259" key="9">
    <source>
        <dbReference type="SMART" id="SM00363"/>
    </source>
</evidence>
<comment type="caution">
    <text evidence="10">The sequence shown here is derived from an EMBL/GenBank/DDBJ whole genome shotgun (WGS) entry which is preliminary data.</text>
</comment>
<dbReference type="PROSITE" id="PS50889">
    <property type="entry name" value="S4"/>
    <property type="match status" value="1"/>
</dbReference>
<evidence type="ECO:0000256" key="4">
    <source>
        <dbReference type="ARBA" id="ARBA00022552"/>
    </source>
</evidence>
<gene>
    <name evidence="10" type="ORF">A163_13965</name>
</gene>
<accession>A0ABX3BEU2</accession>
<evidence type="ECO:0000256" key="3">
    <source>
        <dbReference type="ARBA" id="ARBA00010876"/>
    </source>
</evidence>
<dbReference type="SMART" id="SM00363">
    <property type="entry name" value="S4"/>
    <property type="match status" value="1"/>
</dbReference>
<organism evidence="10 11">
    <name type="scientific">Vibrio tasmaniensis 1F-267</name>
    <dbReference type="NCBI Taxonomy" id="1191324"/>
    <lineage>
        <taxon>Bacteria</taxon>
        <taxon>Pseudomonadati</taxon>
        <taxon>Pseudomonadota</taxon>
        <taxon>Gammaproteobacteria</taxon>
        <taxon>Vibrionales</taxon>
        <taxon>Vibrionaceae</taxon>
        <taxon>Vibrio</taxon>
    </lineage>
</organism>
<dbReference type="InterPro" id="IPR006224">
    <property type="entry name" value="PsdUridine_synth_RluA-like_CS"/>
</dbReference>
<dbReference type="NCBIfam" id="NF008249">
    <property type="entry name" value="PRK11025.1"/>
    <property type="match status" value="1"/>
</dbReference>
<evidence type="ECO:0000313" key="11">
    <source>
        <dbReference type="Proteomes" id="UP000094638"/>
    </source>
</evidence>
<dbReference type="Proteomes" id="UP000094638">
    <property type="component" value="Unassembled WGS sequence"/>
</dbReference>
<keyword evidence="4" id="KW-0698">rRNA processing</keyword>
<keyword evidence="6 8" id="KW-0413">Isomerase</keyword>
<protein>
    <recommendedName>
        <fullName evidence="8">Pseudouridine synthase</fullName>
        <ecNumber evidence="8">5.4.99.-</ecNumber>
    </recommendedName>
</protein>
<name>A0ABX3BEU2_9VIBR</name>
<evidence type="ECO:0000256" key="7">
    <source>
        <dbReference type="PROSITE-ProRule" id="PRU00182"/>
    </source>
</evidence>
<dbReference type="EMBL" id="AJZO02000011">
    <property type="protein sequence ID" value="OEF57585.1"/>
    <property type="molecule type" value="Genomic_DNA"/>
</dbReference>
<evidence type="ECO:0000256" key="1">
    <source>
        <dbReference type="ARBA" id="ARBA00000381"/>
    </source>
</evidence>